<protein>
    <recommendedName>
        <fullName evidence="3">SEC-C motif domain protein</fullName>
    </recommendedName>
</protein>
<accession>A0A0A5GB62</accession>
<gene>
    <name evidence="1" type="ORF">N783_07200</name>
</gene>
<comment type="caution">
    <text evidence="1">The sequence shown here is derived from an EMBL/GenBank/DDBJ whole genome shotgun (WGS) entry which is preliminary data.</text>
</comment>
<name>A0A0A5GB62_9BACI</name>
<organism evidence="1 2">
    <name type="scientific">Pontibacillus marinus BH030004 = DSM 16465</name>
    <dbReference type="NCBI Taxonomy" id="1385511"/>
    <lineage>
        <taxon>Bacteria</taxon>
        <taxon>Bacillati</taxon>
        <taxon>Bacillota</taxon>
        <taxon>Bacilli</taxon>
        <taxon>Bacillales</taxon>
        <taxon>Bacillaceae</taxon>
        <taxon>Pontibacillus</taxon>
    </lineage>
</organism>
<dbReference type="AlphaFoldDB" id="A0A0A5GB62"/>
<evidence type="ECO:0000313" key="2">
    <source>
        <dbReference type="Proteomes" id="UP000030403"/>
    </source>
</evidence>
<dbReference type="STRING" id="1385511.GCA_000425225_01561"/>
<proteinExistence type="predicted"/>
<evidence type="ECO:0000313" key="1">
    <source>
        <dbReference type="EMBL" id="KGX89279.1"/>
    </source>
</evidence>
<dbReference type="OrthoDB" id="2797634at2"/>
<dbReference type="EMBL" id="AVPF01000017">
    <property type="protein sequence ID" value="KGX89279.1"/>
    <property type="molecule type" value="Genomic_DNA"/>
</dbReference>
<reference evidence="1 2" key="1">
    <citation type="submission" date="2013-08" db="EMBL/GenBank/DDBJ databases">
        <authorList>
            <person name="Huang J."/>
            <person name="Wang G."/>
        </authorList>
    </citation>
    <scope>NUCLEOTIDE SEQUENCE [LARGE SCALE GENOMIC DNA]</scope>
    <source>
        <strain evidence="1 2">BH030004</strain>
    </source>
</reference>
<dbReference type="Proteomes" id="UP000030403">
    <property type="component" value="Unassembled WGS sequence"/>
</dbReference>
<keyword evidence="2" id="KW-1185">Reference proteome</keyword>
<evidence type="ECO:0008006" key="3">
    <source>
        <dbReference type="Google" id="ProtNLM"/>
    </source>
</evidence>
<sequence length="291" mass="34921">MRSNVCSCGSGKAQEVCCENTTETRVWMVPFSNDSERQEFLNNLQIGSEFDMRYRGLVEFYGKDFIAYKQEQYFDQDRNDFLRYFSSYMADILEDDCPPSWKQCTPQFWEEFIVCYIPLIIKVTEDQKQVETIMKQLKLFVKWLDRRAHTSWYKYILNYSKRHRSELKACESLINHLYLTDFPKVFQNDWDYEHDLDLLLERYTEYDSTVHSMFEIKKIDQDIALMYDLKTSRSYSIIGLPEKLIRPGILMHGIIGKKDEDIFWDWHHTENISPLKSKDYIYFGLGSESCY</sequence>
<dbReference type="RefSeq" id="WP_027448443.1">
    <property type="nucleotide sequence ID" value="NZ_AVPF01000017.1"/>
</dbReference>